<evidence type="ECO:0000256" key="1">
    <source>
        <dbReference type="SAM" id="MobiDB-lite"/>
    </source>
</evidence>
<dbReference type="OrthoDB" id="157612at2759"/>
<gene>
    <name evidence="2" type="ORF">Plil01_001040400</name>
</gene>
<accession>A0A9W6X155</accession>
<keyword evidence="3" id="KW-1185">Reference proteome</keyword>
<feature type="compositionally biased region" description="Polar residues" evidence="1">
    <location>
        <begin position="110"/>
        <end position="120"/>
    </location>
</feature>
<comment type="caution">
    <text evidence="2">The sequence shown here is derived from an EMBL/GenBank/DDBJ whole genome shotgun (WGS) entry which is preliminary data.</text>
</comment>
<dbReference type="EMBL" id="BSXW01000546">
    <property type="protein sequence ID" value="GMF25257.1"/>
    <property type="molecule type" value="Genomic_DNA"/>
</dbReference>
<reference evidence="2" key="1">
    <citation type="submission" date="2023-04" db="EMBL/GenBank/DDBJ databases">
        <title>Phytophthora lilii NBRC 32176.</title>
        <authorList>
            <person name="Ichikawa N."/>
            <person name="Sato H."/>
            <person name="Tonouchi N."/>
        </authorList>
    </citation>
    <scope>NUCLEOTIDE SEQUENCE</scope>
    <source>
        <strain evidence="2">NBRC 32176</strain>
    </source>
</reference>
<dbReference type="Proteomes" id="UP001165083">
    <property type="component" value="Unassembled WGS sequence"/>
</dbReference>
<name>A0A9W6X155_9STRA</name>
<evidence type="ECO:0000313" key="3">
    <source>
        <dbReference type="Proteomes" id="UP001165083"/>
    </source>
</evidence>
<organism evidence="2 3">
    <name type="scientific">Phytophthora lilii</name>
    <dbReference type="NCBI Taxonomy" id="2077276"/>
    <lineage>
        <taxon>Eukaryota</taxon>
        <taxon>Sar</taxon>
        <taxon>Stramenopiles</taxon>
        <taxon>Oomycota</taxon>
        <taxon>Peronosporomycetes</taxon>
        <taxon>Peronosporales</taxon>
        <taxon>Peronosporaceae</taxon>
        <taxon>Phytophthora</taxon>
    </lineage>
</organism>
<proteinExistence type="predicted"/>
<dbReference type="AlphaFoldDB" id="A0A9W6X155"/>
<protein>
    <submittedName>
        <fullName evidence="2">Unnamed protein product</fullName>
    </submittedName>
</protein>
<sequence length="279" mass="31112">MSMATALNWDSPIPLWIDSLNIDMDEEMPVSDLMVTIPSHDRVMGGTPACTPVSTKQNSFLITSASATEQQAMFGPLQTDKLASGNGNHDSINITLNIADIKIVAESPTKTKSFTTQSPPRLSPVKGKPTAKPARCTRRKVRVDPSGSKQHRKDKQRGYEKVYRNKQKSKRAQDISEWIYLETQIRKLLAKRTSVLVLGALAEPRKEATPSTVSIRQRYYELLQEERALRESEALDSCELAGYEAMRLWGGATAASRDIRAQMNALPSLATCHTFEFSW</sequence>
<feature type="region of interest" description="Disordered" evidence="1">
    <location>
        <begin position="110"/>
        <end position="166"/>
    </location>
</feature>
<evidence type="ECO:0000313" key="2">
    <source>
        <dbReference type="EMBL" id="GMF25257.1"/>
    </source>
</evidence>